<comment type="caution">
    <text evidence="1">The sequence shown here is derived from an EMBL/GenBank/DDBJ whole genome shotgun (WGS) entry which is preliminary data.</text>
</comment>
<organism evidence="1 2">
    <name type="scientific">Cordyceps javanica</name>
    <dbReference type="NCBI Taxonomy" id="43265"/>
    <lineage>
        <taxon>Eukaryota</taxon>
        <taxon>Fungi</taxon>
        <taxon>Dikarya</taxon>
        <taxon>Ascomycota</taxon>
        <taxon>Pezizomycotina</taxon>
        <taxon>Sordariomycetes</taxon>
        <taxon>Hypocreomycetidae</taxon>
        <taxon>Hypocreales</taxon>
        <taxon>Cordycipitaceae</taxon>
        <taxon>Cordyceps</taxon>
    </lineage>
</organism>
<evidence type="ECO:0000313" key="2">
    <source>
        <dbReference type="Proteomes" id="UP000315783"/>
    </source>
</evidence>
<keyword evidence="2" id="KW-1185">Reference proteome</keyword>
<gene>
    <name evidence="1" type="ORF">IF1G_02004</name>
</gene>
<reference evidence="1 2" key="1">
    <citation type="journal article" date="2019" name="Appl. Microbiol. Biotechnol.">
        <title>Genome sequence of Isaria javanica and comparative genome analysis insights into family S53 peptidase evolution in fungal entomopathogens.</title>
        <authorList>
            <person name="Lin R."/>
            <person name="Zhang X."/>
            <person name="Xin B."/>
            <person name="Zou M."/>
            <person name="Gao Y."/>
            <person name="Qin F."/>
            <person name="Hu Q."/>
            <person name="Xie B."/>
            <person name="Cheng X."/>
        </authorList>
    </citation>
    <scope>NUCLEOTIDE SEQUENCE [LARGE SCALE GENOMIC DNA]</scope>
    <source>
        <strain evidence="1 2">IJ1G</strain>
    </source>
</reference>
<proteinExistence type="predicted"/>
<protein>
    <submittedName>
        <fullName evidence="1">Uncharacterized protein</fullName>
    </submittedName>
</protein>
<dbReference type="EMBL" id="SPUK01000002">
    <property type="protein sequence ID" value="TQV99789.1"/>
    <property type="molecule type" value="Genomic_DNA"/>
</dbReference>
<dbReference type="Proteomes" id="UP000315783">
    <property type="component" value="Unassembled WGS sequence"/>
</dbReference>
<accession>A0A545VDS6</accession>
<name>A0A545VDS6_9HYPO</name>
<dbReference type="AlphaFoldDB" id="A0A545VDS6"/>
<sequence>MGVAKWWWQAGFLSRCNEIPWGGFWMSLYSAYPLPIIASSVIITAPVSSGPVLRAHHPAPPRAFHPPLYPARSIPKEGCRGLASTKFVPSGWENMSQCSCLSFVPRARLRCVGLTS</sequence>
<evidence type="ECO:0000313" key="1">
    <source>
        <dbReference type="EMBL" id="TQV99789.1"/>
    </source>
</evidence>